<feature type="compositionally biased region" description="Basic residues" evidence="7">
    <location>
        <begin position="730"/>
        <end position="743"/>
    </location>
</feature>
<evidence type="ECO:0000256" key="4">
    <source>
        <dbReference type="ARBA" id="ARBA00022833"/>
    </source>
</evidence>
<comment type="caution">
    <text evidence="9">The sequence shown here is derived from an EMBL/GenBank/DDBJ whole genome shotgun (WGS) entry which is preliminary data.</text>
</comment>
<evidence type="ECO:0000259" key="8">
    <source>
        <dbReference type="PROSITE" id="PS50023"/>
    </source>
</evidence>
<keyword evidence="6" id="KW-0440">LIM domain</keyword>
<name>A0A2R6P5I1_9APHY</name>
<feature type="region of interest" description="Disordered" evidence="7">
    <location>
        <begin position="500"/>
        <end position="537"/>
    </location>
</feature>
<protein>
    <recommendedName>
        <fullName evidence="8">LIM zinc-binding domain-containing protein</fullName>
    </recommendedName>
</protein>
<evidence type="ECO:0000256" key="6">
    <source>
        <dbReference type="PROSITE-ProRule" id="PRU00125"/>
    </source>
</evidence>
<dbReference type="STRING" id="98765.A0A2R6P5I1"/>
<feature type="compositionally biased region" description="Basic and acidic residues" evidence="7">
    <location>
        <begin position="288"/>
        <end position="299"/>
    </location>
</feature>
<keyword evidence="3" id="KW-0677">Repeat</keyword>
<keyword evidence="10" id="KW-1185">Reference proteome</keyword>
<feature type="region of interest" description="Disordered" evidence="7">
    <location>
        <begin position="1400"/>
        <end position="1446"/>
    </location>
</feature>
<feature type="compositionally biased region" description="Polar residues" evidence="7">
    <location>
        <begin position="1406"/>
        <end position="1415"/>
    </location>
</feature>
<dbReference type="Gene3D" id="2.10.110.10">
    <property type="entry name" value="Cysteine Rich Protein"/>
    <property type="match status" value="3"/>
</dbReference>
<feature type="compositionally biased region" description="Low complexity" evidence="7">
    <location>
        <begin position="684"/>
        <end position="696"/>
    </location>
</feature>
<evidence type="ECO:0000256" key="5">
    <source>
        <dbReference type="ARBA" id="ARBA00023242"/>
    </source>
</evidence>
<evidence type="ECO:0000256" key="1">
    <source>
        <dbReference type="ARBA" id="ARBA00004123"/>
    </source>
</evidence>
<feature type="compositionally biased region" description="Low complexity" evidence="7">
    <location>
        <begin position="715"/>
        <end position="729"/>
    </location>
</feature>
<keyword evidence="5" id="KW-0539">Nucleus</keyword>
<feature type="region of interest" description="Disordered" evidence="7">
    <location>
        <begin position="996"/>
        <end position="1109"/>
    </location>
</feature>
<accession>A0A2R6P5I1</accession>
<feature type="compositionally biased region" description="Low complexity" evidence="7">
    <location>
        <begin position="627"/>
        <end position="636"/>
    </location>
</feature>
<dbReference type="InterPro" id="IPR001781">
    <property type="entry name" value="Znf_LIM"/>
</dbReference>
<feature type="domain" description="LIM zinc-binding" evidence="8">
    <location>
        <begin position="1122"/>
        <end position="1200"/>
    </location>
</feature>
<evidence type="ECO:0000313" key="10">
    <source>
        <dbReference type="Proteomes" id="UP000186601"/>
    </source>
</evidence>
<dbReference type="GO" id="GO:0046872">
    <property type="term" value="F:metal ion binding"/>
    <property type="evidence" value="ECO:0007669"/>
    <property type="project" value="UniProtKB-KW"/>
</dbReference>
<dbReference type="PANTHER" id="PTHR24215">
    <property type="entry name" value="RHO-GTPASE-ACTIVATING PROTEIN LRG1"/>
    <property type="match status" value="1"/>
</dbReference>
<gene>
    <name evidence="9" type="ORF">PHLCEN_2v5328</name>
</gene>
<feature type="compositionally biased region" description="Basic and acidic residues" evidence="7">
    <location>
        <begin position="699"/>
        <end position="709"/>
    </location>
</feature>
<dbReference type="CDD" id="cd08368">
    <property type="entry name" value="LIM"/>
    <property type="match status" value="1"/>
</dbReference>
<dbReference type="PROSITE" id="PS00478">
    <property type="entry name" value="LIM_DOMAIN_1"/>
    <property type="match status" value="1"/>
</dbReference>
<evidence type="ECO:0000256" key="7">
    <source>
        <dbReference type="SAM" id="MobiDB-lite"/>
    </source>
</evidence>
<dbReference type="GO" id="GO:0030695">
    <property type="term" value="F:GTPase regulator activity"/>
    <property type="evidence" value="ECO:0007669"/>
    <property type="project" value="UniProtKB-ARBA"/>
</dbReference>
<keyword evidence="4 6" id="KW-0862">Zinc</keyword>
<comment type="subcellular location">
    <subcellularLocation>
        <location evidence="1">Nucleus</location>
    </subcellularLocation>
</comment>
<evidence type="ECO:0000256" key="2">
    <source>
        <dbReference type="ARBA" id="ARBA00022723"/>
    </source>
</evidence>
<dbReference type="Proteomes" id="UP000186601">
    <property type="component" value="Unassembled WGS sequence"/>
</dbReference>
<reference evidence="9 10" key="1">
    <citation type="submission" date="2018-02" db="EMBL/GenBank/DDBJ databases">
        <title>Genome sequence of the basidiomycete white-rot fungus Phlebia centrifuga.</title>
        <authorList>
            <person name="Granchi Z."/>
            <person name="Peng M."/>
            <person name="de Vries R.P."/>
            <person name="Hilden K."/>
            <person name="Makela M.R."/>
            <person name="Grigoriev I."/>
            <person name="Riley R."/>
        </authorList>
    </citation>
    <scope>NUCLEOTIDE SEQUENCE [LARGE SCALE GENOMIC DNA]</scope>
    <source>
        <strain evidence="9 10">FBCC195</strain>
    </source>
</reference>
<dbReference type="GO" id="GO:0005737">
    <property type="term" value="C:cytoplasm"/>
    <property type="evidence" value="ECO:0007669"/>
    <property type="project" value="TreeGrafter"/>
</dbReference>
<proteinExistence type="predicted"/>
<dbReference type="GO" id="GO:0005634">
    <property type="term" value="C:nucleus"/>
    <property type="evidence" value="ECO:0007669"/>
    <property type="project" value="UniProtKB-SubCell"/>
</dbReference>
<dbReference type="OrthoDB" id="1112565at2759"/>
<feature type="compositionally biased region" description="Low complexity" evidence="7">
    <location>
        <begin position="603"/>
        <end position="617"/>
    </location>
</feature>
<dbReference type="EMBL" id="MLYV02000523">
    <property type="protein sequence ID" value="PSR85852.1"/>
    <property type="molecule type" value="Genomic_DNA"/>
</dbReference>
<dbReference type="Pfam" id="PF00412">
    <property type="entry name" value="LIM"/>
    <property type="match status" value="1"/>
</dbReference>
<feature type="region of interest" description="Disordered" evidence="7">
    <location>
        <begin position="565"/>
        <end position="808"/>
    </location>
</feature>
<organism evidence="9 10">
    <name type="scientific">Hermanssonia centrifuga</name>
    <dbReference type="NCBI Taxonomy" id="98765"/>
    <lineage>
        <taxon>Eukaryota</taxon>
        <taxon>Fungi</taxon>
        <taxon>Dikarya</taxon>
        <taxon>Basidiomycota</taxon>
        <taxon>Agaricomycotina</taxon>
        <taxon>Agaricomycetes</taxon>
        <taxon>Polyporales</taxon>
        <taxon>Meruliaceae</taxon>
        <taxon>Hermanssonia</taxon>
    </lineage>
</organism>
<feature type="compositionally biased region" description="Low complexity" evidence="7">
    <location>
        <begin position="746"/>
        <end position="757"/>
    </location>
</feature>
<evidence type="ECO:0000256" key="3">
    <source>
        <dbReference type="ARBA" id="ARBA00022737"/>
    </source>
</evidence>
<dbReference type="GO" id="GO:0030036">
    <property type="term" value="P:actin cytoskeleton organization"/>
    <property type="evidence" value="ECO:0007669"/>
    <property type="project" value="TreeGrafter"/>
</dbReference>
<feature type="compositionally biased region" description="Low complexity" evidence="7">
    <location>
        <begin position="1023"/>
        <end position="1033"/>
    </location>
</feature>
<sequence>MVITLLATADSTTREQQPFSPFRPHTSANILSLIYQVIAVPEKTLSAMELQENLDPAMFILLQWGETISWCWATWDDSRIIDYEVIEYISILRSAKTGLYRTLRSSRILSLSPSTLDIISKCSWAASQLLGEGRQRQDLPIRQLGKELSCLYVLLPDGTKESEGIYVTQLSSSTWRQKLGLADYHDFRQLLRFLTLIWYSGISSCVHRKSVYSFLNALVNLLSSEPLAELCSTVLLEPLLTALTTLEALGLQADGNEKPWDEEVVWGVSLNALPDNVLLASPAVKWPHGEEQGKQDKWSRTYVTNSGKPPAYAPTSAQPSSSAKRVSRPAISTSVGSRVSAHIASATASRPLSPLKHSRLVSDESTAEQGILPSPHGSELAKVWGSVLQPKETLASFTCAICTTPFPPDATIYPDPSSAERFLCRPCFTVNGGSKGDCPSCHRPVLILKSEGGFVENGGRTWHKKCFCCEGCNKNIGDHPMVDLLGRPSCAECFDSCLKRPSRDSPKVKSPDGKTSALGGARRRESKTRDDSPALDELEQRLGIAKSRENTPLADRRNTVGTLSSDFFSTADRKESARMPGSNMYTNPSTARFRKDPSEDPFSYTSASSPYSSPSASFKNRYKSPEPDSSTSDSGSPGLGLGRRTQTRLKSPEPEDETDSPLARRTYTRTSNIGYDKDSPAMKSVRSPRSSISSPVAKPTEEAIEEMKKRFLTGSPATTPTKPSSNSSTPRRRRSKSRSRSRPRVSDVSTVSGGEVSTSRRESMTSTTPTATREMRKSTSTSSLRSALKTGCTRSDESALMPDRTGESLVPLRLRRDRTGDSQVNSSSLSLAEDLTGNTAYLTKYATGGATRAVRPQRTGDVVFGGSSLDMQRTGDTLQQQRTGGTDYTMLRSQVTGDTTYAELGVRRQKTGEGIGSQSTGYAMFPPTRPQAADEDEFGQGTVRQKQRGKVTAADALKLHAHRTGDQEVESLLGSLRKNGPEDLIDLSGSSVVSARSTGSMSEIPLPTTALDRASLSNRKSTRTSISDSSVSTDGYESSALSTPDLASDFSDTTSTRSSGPSTPPSLSPPMRGHKGSIGNNSYRPSSELYGRTGLAATPTPKSRTLPLGMGITIPEQVPKDARCEMCREALFGIKHGGKFVTVPEEPTSTGAAPRRYHTACFKCKVCGDVFEEKEGGHAVFVRVDEGACHVHCAPPERITLRKTPISTMPVFPRNPLTTSSTGTPVHTPSTAYYASSSRYERPLITAPATTTSFSVQQPRFGGSSACPGCHMSVSPMERGVVPGPQGTRWHAGCLVCGGPAAKGRRKEDSKAGCGKKLDSAAKLDAEGGVWCRECLLLLPTALRQPSPVRTPLIPTSTGTGTRPFPAVAPQYTGTTTIARQFTGLGFSGSSDPALFRQLTGGGLSPTKQLSSSPTKLHDGPRPGMGRVYPRPKSVTGTRSTGGEGRGMFLVRQLTGGKSFSGNEYGL</sequence>
<evidence type="ECO:0000313" key="9">
    <source>
        <dbReference type="EMBL" id="PSR85852.1"/>
    </source>
</evidence>
<dbReference type="SMART" id="SM00132">
    <property type="entry name" value="LIM"/>
    <property type="match status" value="2"/>
</dbReference>
<feature type="domain" description="LIM zinc-binding" evidence="8">
    <location>
        <begin position="436"/>
        <end position="500"/>
    </location>
</feature>
<feature type="region of interest" description="Disordered" evidence="7">
    <location>
        <begin position="288"/>
        <end position="328"/>
    </location>
</feature>
<dbReference type="PANTHER" id="PTHR24215:SF35">
    <property type="entry name" value="MUSCLE LIM PROTEIN MLP84B"/>
    <property type="match status" value="1"/>
</dbReference>
<feature type="compositionally biased region" description="Polar residues" evidence="7">
    <location>
        <begin position="315"/>
        <end position="328"/>
    </location>
</feature>
<feature type="compositionally biased region" description="Basic and acidic residues" evidence="7">
    <location>
        <begin position="500"/>
        <end position="512"/>
    </location>
</feature>
<dbReference type="PROSITE" id="PS50023">
    <property type="entry name" value="LIM_DOMAIN_2"/>
    <property type="match status" value="2"/>
</dbReference>
<keyword evidence="2 6" id="KW-0479">Metal-binding</keyword>
<feature type="compositionally biased region" description="Low complexity" evidence="7">
    <location>
        <begin position="1048"/>
        <end position="1061"/>
    </location>
</feature>